<name>A0A3D9FT65_9FLAO</name>
<feature type="domain" description="Maltose/galactoside acetyltransferase" evidence="3">
    <location>
        <begin position="17"/>
        <end position="71"/>
    </location>
</feature>
<dbReference type="GO" id="GO:0016413">
    <property type="term" value="F:O-acetyltransferase activity"/>
    <property type="evidence" value="ECO:0007669"/>
    <property type="project" value="UniProtKB-ARBA"/>
</dbReference>
<comment type="caution">
    <text evidence="4">The sequence shown here is derived from an EMBL/GenBank/DDBJ whole genome shotgun (WGS) entry which is preliminary data.</text>
</comment>
<protein>
    <submittedName>
        <fullName evidence="4">Maltose O-acetyltransferase</fullName>
    </submittedName>
</protein>
<keyword evidence="5" id="KW-1185">Reference proteome</keyword>
<dbReference type="AlphaFoldDB" id="A0A3D9FT65"/>
<dbReference type="SUPFAM" id="SSF51161">
    <property type="entry name" value="Trimeric LpxA-like enzymes"/>
    <property type="match status" value="1"/>
</dbReference>
<evidence type="ECO:0000256" key="1">
    <source>
        <dbReference type="ARBA" id="ARBA00007274"/>
    </source>
</evidence>
<evidence type="ECO:0000256" key="2">
    <source>
        <dbReference type="ARBA" id="ARBA00022679"/>
    </source>
</evidence>
<dbReference type="InterPro" id="IPR024688">
    <property type="entry name" value="Mac_dom"/>
</dbReference>
<dbReference type="PANTHER" id="PTHR23416">
    <property type="entry name" value="SIALIC ACID SYNTHASE-RELATED"/>
    <property type="match status" value="1"/>
</dbReference>
<dbReference type="FunFam" id="2.160.10.10:FF:000008">
    <property type="entry name" value="Maltose O-acetyltransferase"/>
    <property type="match status" value="1"/>
</dbReference>
<dbReference type="EMBL" id="QRDQ01000009">
    <property type="protein sequence ID" value="RED23771.1"/>
    <property type="molecule type" value="Genomic_DNA"/>
</dbReference>
<sequence>MRKSPRQKCNTYMKTEKEKMIAGEYYLPGDPVLTKDRRKAKILLHTLNVKEYRLTKKAREILKELIPNSGSNFYIEPPFHCDYGYNITCGDNVYFNVNCVVLDSCPVQIGSNVFFAPNVQIYTATHPLDAELRKSLENAEPISIGDDCWIGGNSVICPGVTIGKGCVIGAGSVVTKDIPDNSLAVGNPAKVIRKLNQEPEQKK</sequence>
<accession>A0A3D9FT65</accession>
<dbReference type="InterPro" id="IPR001451">
    <property type="entry name" value="Hexapep"/>
</dbReference>
<dbReference type="InterPro" id="IPR051159">
    <property type="entry name" value="Hexapeptide_acetyltransf"/>
</dbReference>
<dbReference type="Gene3D" id="2.160.10.10">
    <property type="entry name" value="Hexapeptide repeat proteins"/>
    <property type="match status" value="1"/>
</dbReference>
<dbReference type="Proteomes" id="UP000257004">
    <property type="component" value="Unassembled WGS sequence"/>
</dbReference>
<dbReference type="Pfam" id="PF12464">
    <property type="entry name" value="Mac"/>
    <property type="match status" value="1"/>
</dbReference>
<evidence type="ECO:0000313" key="5">
    <source>
        <dbReference type="Proteomes" id="UP000257004"/>
    </source>
</evidence>
<dbReference type="PANTHER" id="PTHR23416:SF23">
    <property type="entry name" value="ACETYLTRANSFERASE C18B11.09C-RELATED"/>
    <property type="match status" value="1"/>
</dbReference>
<proteinExistence type="inferred from homology"/>
<evidence type="ECO:0000313" key="4">
    <source>
        <dbReference type="EMBL" id="RED23771.1"/>
    </source>
</evidence>
<dbReference type="InterPro" id="IPR011004">
    <property type="entry name" value="Trimer_LpxA-like_sf"/>
</dbReference>
<dbReference type="SMART" id="SM01266">
    <property type="entry name" value="Mac"/>
    <property type="match status" value="1"/>
</dbReference>
<keyword evidence="2 4" id="KW-0808">Transferase</keyword>
<evidence type="ECO:0000259" key="3">
    <source>
        <dbReference type="SMART" id="SM01266"/>
    </source>
</evidence>
<gene>
    <name evidence="4" type="ORF">BD847_2838</name>
</gene>
<reference evidence="4 5" key="1">
    <citation type="submission" date="2018-07" db="EMBL/GenBank/DDBJ databases">
        <title>Genomic Encyclopedia of Archaeal and Bacterial Type Strains, Phase II (KMG-II): from individual species to whole genera.</title>
        <authorList>
            <person name="Goeker M."/>
        </authorList>
    </citation>
    <scope>NUCLEOTIDE SEQUENCE [LARGE SCALE GENOMIC DNA]</scope>
    <source>
        <strain evidence="4 5">DSM 25795</strain>
    </source>
</reference>
<organism evidence="4 5">
    <name type="scientific">Flavobacterium cutihirudinis</name>
    <dbReference type="NCBI Taxonomy" id="1265740"/>
    <lineage>
        <taxon>Bacteria</taxon>
        <taxon>Pseudomonadati</taxon>
        <taxon>Bacteroidota</taxon>
        <taxon>Flavobacteriia</taxon>
        <taxon>Flavobacteriales</taxon>
        <taxon>Flavobacteriaceae</taxon>
        <taxon>Flavobacterium</taxon>
    </lineage>
</organism>
<comment type="similarity">
    <text evidence="1">Belongs to the transferase hexapeptide repeat family.</text>
</comment>
<dbReference type="CDD" id="cd03357">
    <property type="entry name" value="LbH_MAT_GAT"/>
    <property type="match status" value="1"/>
</dbReference>
<dbReference type="Pfam" id="PF14602">
    <property type="entry name" value="Hexapep_2"/>
    <property type="match status" value="1"/>
</dbReference>